<dbReference type="EMBL" id="KZ613478">
    <property type="protein sequence ID" value="PMD22418.1"/>
    <property type="molecule type" value="Genomic_DNA"/>
</dbReference>
<dbReference type="AlphaFoldDB" id="A0A2J6Q827"/>
<organism evidence="1 2">
    <name type="scientific">Hyaloscypha hepaticicola</name>
    <dbReference type="NCBI Taxonomy" id="2082293"/>
    <lineage>
        <taxon>Eukaryota</taxon>
        <taxon>Fungi</taxon>
        <taxon>Dikarya</taxon>
        <taxon>Ascomycota</taxon>
        <taxon>Pezizomycotina</taxon>
        <taxon>Leotiomycetes</taxon>
        <taxon>Helotiales</taxon>
        <taxon>Hyaloscyphaceae</taxon>
        <taxon>Hyaloscypha</taxon>
    </lineage>
</organism>
<evidence type="ECO:0000313" key="1">
    <source>
        <dbReference type="EMBL" id="PMD22418.1"/>
    </source>
</evidence>
<accession>A0A2J6Q827</accession>
<protein>
    <submittedName>
        <fullName evidence="1">Uncharacterized protein</fullName>
    </submittedName>
</protein>
<gene>
    <name evidence="1" type="ORF">NA56DRAFT_658323</name>
</gene>
<reference evidence="1 2" key="1">
    <citation type="submission" date="2016-05" db="EMBL/GenBank/DDBJ databases">
        <title>A degradative enzymes factory behind the ericoid mycorrhizal symbiosis.</title>
        <authorList>
            <consortium name="DOE Joint Genome Institute"/>
            <person name="Martino E."/>
            <person name="Morin E."/>
            <person name="Grelet G."/>
            <person name="Kuo A."/>
            <person name="Kohler A."/>
            <person name="Daghino S."/>
            <person name="Barry K."/>
            <person name="Choi C."/>
            <person name="Cichocki N."/>
            <person name="Clum A."/>
            <person name="Copeland A."/>
            <person name="Hainaut M."/>
            <person name="Haridas S."/>
            <person name="Labutti K."/>
            <person name="Lindquist E."/>
            <person name="Lipzen A."/>
            <person name="Khouja H.-R."/>
            <person name="Murat C."/>
            <person name="Ohm R."/>
            <person name="Olson A."/>
            <person name="Spatafora J."/>
            <person name="Veneault-Fourrey C."/>
            <person name="Henrissat B."/>
            <person name="Grigoriev I."/>
            <person name="Martin F."/>
            <person name="Perotto S."/>
        </authorList>
    </citation>
    <scope>NUCLEOTIDE SEQUENCE [LARGE SCALE GENOMIC DNA]</scope>
    <source>
        <strain evidence="1 2">UAMH 7357</strain>
    </source>
</reference>
<dbReference type="Proteomes" id="UP000235672">
    <property type="component" value="Unassembled WGS sequence"/>
</dbReference>
<keyword evidence="2" id="KW-1185">Reference proteome</keyword>
<evidence type="ECO:0000313" key="2">
    <source>
        <dbReference type="Proteomes" id="UP000235672"/>
    </source>
</evidence>
<name>A0A2J6Q827_9HELO</name>
<sequence>MASSSSPITGNMSTVNKLFTSAEKKSLQLSRNKTITGKKQIVIPIRYSLLTINQGEKSSYCNGNFVNQNGTGSSTVNIYFNMENKYCNSSRELLSDIHYLIKKTPYYNKLLKVHSNTPVRDWVNAEKKEFITIINKAKLLTLIIKDQSGV</sequence>
<proteinExistence type="predicted"/>